<dbReference type="Proteomes" id="UP001589692">
    <property type="component" value="Unassembled WGS sequence"/>
</dbReference>
<protein>
    <submittedName>
        <fullName evidence="1">Uncharacterized protein</fullName>
    </submittedName>
</protein>
<organism evidence="1 2">
    <name type="scientific">Rhizobium puerariae</name>
    <dbReference type="NCBI Taxonomy" id="1585791"/>
    <lineage>
        <taxon>Bacteria</taxon>
        <taxon>Pseudomonadati</taxon>
        <taxon>Pseudomonadota</taxon>
        <taxon>Alphaproteobacteria</taxon>
        <taxon>Hyphomicrobiales</taxon>
        <taxon>Rhizobiaceae</taxon>
        <taxon>Rhizobium/Agrobacterium group</taxon>
        <taxon>Rhizobium</taxon>
    </lineage>
</organism>
<dbReference type="RefSeq" id="WP_377265429.1">
    <property type="nucleotide sequence ID" value="NZ_JBHMAA010000036.1"/>
</dbReference>
<proteinExistence type="predicted"/>
<name>A0ABV6AQ16_9HYPH</name>
<dbReference type="EMBL" id="JBHMAA010000036">
    <property type="protein sequence ID" value="MFB9952632.1"/>
    <property type="molecule type" value="Genomic_DNA"/>
</dbReference>
<comment type="caution">
    <text evidence="1">The sequence shown here is derived from an EMBL/GenBank/DDBJ whole genome shotgun (WGS) entry which is preliminary data.</text>
</comment>
<sequence length="54" mass="5690">MFMMILSVGGLGGVLTFVSPRGSGALSPRLQFIDTASDKIATAFYVHVCVASRI</sequence>
<evidence type="ECO:0000313" key="2">
    <source>
        <dbReference type="Proteomes" id="UP001589692"/>
    </source>
</evidence>
<gene>
    <name evidence="1" type="ORF">ACFFP0_27620</name>
</gene>
<reference evidence="1 2" key="1">
    <citation type="submission" date="2024-09" db="EMBL/GenBank/DDBJ databases">
        <authorList>
            <person name="Sun Q."/>
            <person name="Mori K."/>
        </authorList>
    </citation>
    <scope>NUCLEOTIDE SEQUENCE [LARGE SCALE GENOMIC DNA]</scope>
    <source>
        <strain evidence="1 2">TBRC 4938</strain>
    </source>
</reference>
<evidence type="ECO:0000313" key="1">
    <source>
        <dbReference type="EMBL" id="MFB9952632.1"/>
    </source>
</evidence>
<keyword evidence="2" id="KW-1185">Reference proteome</keyword>
<accession>A0ABV6AQ16</accession>